<accession>C0QGV5</accession>
<feature type="modified residue" description="4-aspartylphosphate" evidence="2">
    <location>
        <position position="58"/>
    </location>
</feature>
<dbReference type="EMBL" id="CP001087">
    <property type="protein sequence ID" value="ACN15604.1"/>
    <property type="molecule type" value="Genomic_DNA"/>
</dbReference>
<dbReference type="eggNOG" id="COG0745">
    <property type="taxonomic scope" value="Bacteria"/>
</dbReference>
<name>C0QGV5_DESAH</name>
<dbReference type="HOGENOM" id="CLU_000445_69_8_7"/>
<dbReference type="OrthoDB" id="9794815at2"/>
<dbReference type="Proteomes" id="UP000000442">
    <property type="component" value="Chromosome"/>
</dbReference>
<dbReference type="Gene3D" id="3.40.50.2300">
    <property type="match status" value="1"/>
</dbReference>
<organism evidence="4 5">
    <name type="scientific">Desulforapulum autotrophicum (strain ATCC 43914 / DSM 3382 / VKM B-1955 / HRM2)</name>
    <name type="common">Desulfobacterium autotrophicum</name>
    <dbReference type="NCBI Taxonomy" id="177437"/>
    <lineage>
        <taxon>Bacteria</taxon>
        <taxon>Pseudomonadati</taxon>
        <taxon>Thermodesulfobacteriota</taxon>
        <taxon>Desulfobacteria</taxon>
        <taxon>Desulfobacterales</taxon>
        <taxon>Desulfobacteraceae</taxon>
        <taxon>Desulforapulum</taxon>
    </lineage>
</organism>
<dbReference type="SUPFAM" id="SSF52172">
    <property type="entry name" value="CheY-like"/>
    <property type="match status" value="1"/>
</dbReference>
<dbReference type="SMART" id="SM00448">
    <property type="entry name" value="REC"/>
    <property type="match status" value="1"/>
</dbReference>
<evidence type="ECO:0000313" key="4">
    <source>
        <dbReference type="EMBL" id="ACN15604.1"/>
    </source>
</evidence>
<dbReference type="RefSeq" id="WP_015904369.1">
    <property type="nucleotide sequence ID" value="NC_012108.1"/>
</dbReference>
<dbReference type="PANTHER" id="PTHR44591:SF3">
    <property type="entry name" value="RESPONSE REGULATORY DOMAIN-CONTAINING PROTEIN"/>
    <property type="match status" value="1"/>
</dbReference>
<dbReference type="InterPro" id="IPR011006">
    <property type="entry name" value="CheY-like_superfamily"/>
</dbReference>
<dbReference type="KEGG" id="dat:HRM2_25100"/>
<dbReference type="AlphaFoldDB" id="C0QGV5"/>
<keyword evidence="5" id="KW-1185">Reference proteome</keyword>
<dbReference type="PROSITE" id="PS50110">
    <property type="entry name" value="RESPONSE_REGULATORY"/>
    <property type="match status" value="1"/>
</dbReference>
<evidence type="ECO:0000259" key="3">
    <source>
        <dbReference type="PROSITE" id="PS50110"/>
    </source>
</evidence>
<protein>
    <submittedName>
        <fullName evidence="4">Response regulator family protein</fullName>
    </submittedName>
</protein>
<proteinExistence type="predicted"/>
<dbReference type="STRING" id="177437.HRM2_25100"/>
<sequence length="133" mass="14813">MVQPFRLLIVEDDEDILLSFNEFFSALPQYEVETATNGLDALKILKQGSKDFHALITDLVMPNISGVGLITITRKLSPDTRIIAITGWGDHPGALASEAAADMVLNKPIDLFEIERFLMKLLTNPKSTRQDEK</sequence>
<evidence type="ECO:0000313" key="5">
    <source>
        <dbReference type="Proteomes" id="UP000000442"/>
    </source>
</evidence>
<evidence type="ECO:0000256" key="1">
    <source>
        <dbReference type="ARBA" id="ARBA00022553"/>
    </source>
</evidence>
<reference evidence="4 5" key="1">
    <citation type="journal article" date="2009" name="Environ. Microbiol.">
        <title>Genome sequence of Desulfobacterium autotrophicum HRM2, a marine sulfate reducer oxidizing organic carbon completely to carbon dioxide.</title>
        <authorList>
            <person name="Strittmatter A.W."/>
            <person name="Liesegang H."/>
            <person name="Rabus R."/>
            <person name="Decker I."/>
            <person name="Amann J."/>
            <person name="Andres S."/>
            <person name="Henne A."/>
            <person name="Fricke W.F."/>
            <person name="Martinez-Arias R."/>
            <person name="Bartels D."/>
            <person name="Goesmann A."/>
            <person name="Krause L."/>
            <person name="Puehler A."/>
            <person name="Klenk H.P."/>
            <person name="Richter M."/>
            <person name="Schuler M."/>
            <person name="Gloeckner F.O."/>
            <person name="Meyerdierks A."/>
            <person name="Gottschalk G."/>
            <person name="Amann R."/>
        </authorList>
    </citation>
    <scope>NUCLEOTIDE SEQUENCE [LARGE SCALE GENOMIC DNA]</scope>
    <source>
        <strain evidence="5">ATCC 43914 / DSM 3382 / HRM2</strain>
    </source>
</reference>
<dbReference type="Pfam" id="PF00072">
    <property type="entry name" value="Response_reg"/>
    <property type="match status" value="1"/>
</dbReference>
<dbReference type="PANTHER" id="PTHR44591">
    <property type="entry name" value="STRESS RESPONSE REGULATOR PROTEIN 1"/>
    <property type="match status" value="1"/>
</dbReference>
<dbReference type="InterPro" id="IPR050595">
    <property type="entry name" value="Bact_response_regulator"/>
</dbReference>
<feature type="domain" description="Response regulatory" evidence="3">
    <location>
        <begin position="6"/>
        <end position="122"/>
    </location>
</feature>
<gene>
    <name evidence="4" type="ordered locus">HRM2_25100</name>
</gene>
<keyword evidence="1 2" id="KW-0597">Phosphoprotein</keyword>
<dbReference type="InterPro" id="IPR001789">
    <property type="entry name" value="Sig_transdc_resp-reg_receiver"/>
</dbReference>
<evidence type="ECO:0000256" key="2">
    <source>
        <dbReference type="PROSITE-ProRule" id="PRU00169"/>
    </source>
</evidence>
<dbReference type="GO" id="GO:0000160">
    <property type="term" value="P:phosphorelay signal transduction system"/>
    <property type="evidence" value="ECO:0007669"/>
    <property type="project" value="InterPro"/>
</dbReference>